<evidence type="ECO:0000313" key="3">
    <source>
        <dbReference type="EMBL" id="MFD0851573.1"/>
    </source>
</evidence>
<comment type="caution">
    <text evidence="3">The sequence shown here is derived from an EMBL/GenBank/DDBJ whole genome shotgun (WGS) entry which is preliminary data.</text>
</comment>
<dbReference type="SUPFAM" id="SSF51338">
    <property type="entry name" value="Composite domain of metallo-dependent hydrolases"/>
    <property type="match status" value="1"/>
</dbReference>
<dbReference type="EMBL" id="JBHTIR010000595">
    <property type="protein sequence ID" value="MFD0851573.1"/>
    <property type="molecule type" value="Genomic_DNA"/>
</dbReference>
<accession>A0ABW3CB97</accession>
<dbReference type="PANTHER" id="PTHR43794">
    <property type="entry name" value="AMINOHYDROLASE SSNA-RELATED"/>
    <property type="match status" value="1"/>
</dbReference>
<protein>
    <submittedName>
        <fullName evidence="3">Amidohydrolase family protein</fullName>
    </submittedName>
</protein>
<dbReference type="InterPro" id="IPR050287">
    <property type="entry name" value="MTA/SAH_deaminase"/>
</dbReference>
<dbReference type="InterPro" id="IPR011059">
    <property type="entry name" value="Metal-dep_hydrolase_composite"/>
</dbReference>
<proteinExistence type="predicted"/>
<reference evidence="4" key="1">
    <citation type="journal article" date="2019" name="Int. J. Syst. Evol. Microbiol.">
        <title>The Global Catalogue of Microorganisms (GCM) 10K type strain sequencing project: providing services to taxonomists for standard genome sequencing and annotation.</title>
        <authorList>
            <consortium name="The Broad Institute Genomics Platform"/>
            <consortium name="The Broad Institute Genome Sequencing Center for Infectious Disease"/>
            <person name="Wu L."/>
            <person name="Ma J."/>
        </authorList>
    </citation>
    <scope>NUCLEOTIDE SEQUENCE [LARGE SCALE GENOMIC DNA]</scope>
    <source>
        <strain evidence="4">JCM 31696</strain>
    </source>
</reference>
<dbReference type="InterPro" id="IPR006680">
    <property type="entry name" value="Amidohydro-rel"/>
</dbReference>
<keyword evidence="1" id="KW-0378">Hydrolase</keyword>
<keyword evidence="4" id="KW-1185">Reference proteome</keyword>
<dbReference type="Proteomes" id="UP001597083">
    <property type="component" value="Unassembled WGS sequence"/>
</dbReference>
<dbReference type="Gene3D" id="2.30.40.10">
    <property type="entry name" value="Urease, subunit C, domain 1"/>
    <property type="match status" value="1"/>
</dbReference>
<name>A0ABW3CB97_9ACTN</name>
<organism evidence="3 4">
    <name type="scientific">Actinomadura adrarensis</name>
    <dbReference type="NCBI Taxonomy" id="1819600"/>
    <lineage>
        <taxon>Bacteria</taxon>
        <taxon>Bacillati</taxon>
        <taxon>Actinomycetota</taxon>
        <taxon>Actinomycetes</taxon>
        <taxon>Streptosporangiales</taxon>
        <taxon>Thermomonosporaceae</taxon>
        <taxon>Actinomadura</taxon>
    </lineage>
</organism>
<gene>
    <name evidence="3" type="ORF">ACFQ07_05050</name>
</gene>
<feature type="non-terminal residue" evidence="3">
    <location>
        <position position="1"/>
    </location>
</feature>
<feature type="domain" description="Amidohydrolase-related" evidence="2">
    <location>
        <begin position="1"/>
        <end position="67"/>
    </location>
</feature>
<dbReference type="PANTHER" id="PTHR43794:SF11">
    <property type="entry name" value="AMIDOHYDROLASE-RELATED DOMAIN-CONTAINING PROTEIN"/>
    <property type="match status" value="1"/>
</dbReference>
<sequence>GAAALGLDDQIGSLEAGKKADFIAVRTDTPRMTPFIVDGPFANLHHNLVHAVRGGDVDLTVVNGSVVASDGRLTNADIHELIDRARAVVPDLFARRAAYLASQDDGTASPFTTEGS</sequence>
<dbReference type="Pfam" id="PF01979">
    <property type="entry name" value="Amidohydro_1"/>
    <property type="match status" value="1"/>
</dbReference>
<evidence type="ECO:0000259" key="2">
    <source>
        <dbReference type="Pfam" id="PF01979"/>
    </source>
</evidence>
<evidence type="ECO:0000256" key="1">
    <source>
        <dbReference type="ARBA" id="ARBA00022801"/>
    </source>
</evidence>
<evidence type="ECO:0000313" key="4">
    <source>
        <dbReference type="Proteomes" id="UP001597083"/>
    </source>
</evidence>